<evidence type="ECO:0000313" key="1">
    <source>
        <dbReference type="EMBL" id="ODN02394.1"/>
    </source>
</evidence>
<dbReference type="EMBL" id="LJIJ01000113">
    <property type="protein sequence ID" value="ODN02394.1"/>
    <property type="molecule type" value="Genomic_DNA"/>
</dbReference>
<dbReference type="AlphaFoldDB" id="A0A1D2NAW3"/>
<proteinExistence type="predicted"/>
<name>A0A1D2NAW3_ORCCI</name>
<protein>
    <submittedName>
        <fullName evidence="1">Uncharacterized protein</fullName>
    </submittedName>
</protein>
<keyword evidence="2" id="KW-1185">Reference proteome</keyword>
<evidence type="ECO:0000313" key="2">
    <source>
        <dbReference type="Proteomes" id="UP000094527"/>
    </source>
</evidence>
<comment type="caution">
    <text evidence="1">The sequence shown here is derived from an EMBL/GenBank/DDBJ whole genome shotgun (WGS) entry which is preliminary data.</text>
</comment>
<organism evidence="1 2">
    <name type="scientific">Orchesella cincta</name>
    <name type="common">Springtail</name>
    <name type="synonym">Podura cincta</name>
    <dbReference type="NCBI Taxonomy" id="48709"/>
    <lineage>
        <taxon>Eukaryota</taxon>
        <taxon>Metazoa</taxon>
        <taxon>Ecdysozoa</taxon>
        <taxon>Arthropoda</taxon>
        <taxon>Hexapoda</taxon>
        <taxon>Collembola</taxon>
        <taxon>Entomobryomorpha</taxon>
        <taxon>Entomobryoidea</taxon>
        <taxon>Orchesellidae</taxon>
        <taxon>Orchesellinae</taxon>
        <taxon>Orchesella</taxon>
    </lineage>
</organism>
<gene>
    <name evidence="1" type="ORF">Ocin01_04275</name>
</gene>
<reference evidence="1 2" key="1">
    <citation type="journal article" date="2016" name="Genome Biol. Evol.">
        <title>Gene Family Evolution Reflects Adaptation to Soil Environmental Stressors in the Genome of the Collembolan Orchesella cincta.</title>
        <authorList>
            <person name="Faddeeva-Vakhrusheva A."/>
            <person name="Derks M.F."/>
            <person name="Anvar S.Y."/>
            <person name="Agamennone V."/>
            <person name="Suring W."/>
            <person name="Smit S."/>
            <person name="van Straalen N.M."/>
            <person name="Roelofs D."/>
        </authorList>
    </citation>
    <scope>NUCLEOTIDE SEQUENCE [LARGE SCALE GENOMIC DNA]</scope>
    <source>
        <tissue evidence="1">Mixed pool</tissue>
    </source>
</reference>
<sequence>MSGNKADEAPTTAFSIQSILSNKQFDGVWGALLSTSSSNCEDPPEYSEANLISTPSLSRAHRHFEWDSEALDMRMKSHLKESNGEMKPRKKRSRAAFSHAQVCVDCHLLLVKSSATLPFSLIINLCCCELEIKGLRTGTKIWTSKISVWAGKSRTRSSSQTHRNTSKLKRLVSSLLLLSW</sequence>
<dbReference type="Proteomes" id="UP000094527">
    <property type="component" value="Unassembled WGS sequence"/>
</dbReference>
<accession>A0A1D2NAW3</accession>